<feature type="transmembrane region" description="Helical" evidence="1">
    <location>
        <begin position="278"/>
        <end position="296"/>
    </location>
</feature>
<evidence type="ECO:0000313" key="5">
    <source>
        <dbReference type="Proteomes" id="UP000001225"/>
    </source>
</evidence>
<evidence type="ECO:0000256" key="1">
    <source>
        <dbReference type="SAM" id="Phobius"/>
    </source>
</evidence>
<gene>
    <name evidence="4" type="ordered locus">Bpet0035</name>
</gene>
<dbReference type="InterPro" id="IPR025513">
    <property type="entry name" value="DUF4401"/>
</dbReference>
<dbReference type="InterPro" id="IPR025833">
    <property type="entry name" value="GDYXXLXY"/>
</dbReference>
<keyword evidence="1" id="KW-0472">Membrane</keyword>
<dbReference type="InterPro" id="IPR018677">
    <property type="entry name" value="DUF2157"/>
</dbReference>
<feature type="transmembrane region" description="Helical" evidence="1">
    <location>
        <begin position="432"/>
        <end position="450"/>
    </location>
</feature>
<dbReference type="KEGG" id="bpt:Bpet0035"/>
<name>A9HVM5_BORPD</name>
<feature type="transmembrane region" description="Helical" evidence="1">
    <location>
        <begin position="529"/>
        <end position="552"/>
    </location>
</feature>
<dbReference type="Pfam" id="PF14345">
    <property type="entry name" value="GDYXXLXY"/>
    <property type="match status" value="1"/>
</dbReference>
<keyword evidence="1" id="KW-0812">Transmembrane</keyword>
<keyword evidence="5" id="KW-1185">Reference proteome</keyword>
<feature type="domain" description="DUF4401" evidence="3">
    <location>
        <begin position="351"/>
        <end position="679"/>
    </location>
</feature>
<dbReference type="AlphaFoldDB" id="A9HVM5"/>
<keyword evidence="1" id="KW-1133">Transmembrane helix</keyword>
<feature type="transmembrane region" description="Helical" evidence="1">
    <location>
        <begin position="356"/>
        <end position="377"/>
    </location>
</feature>
<feature type="transmembrane region" description="Helical" evidence="1">
    <location>
        <begin position="169"/>
        <end position="188"/>
    </location>
</feature>
<evidence type="ECO:0000313" key="4">
    <source>
        <dbReference type="EMBL" id="CAP40366.1"/>
    </source>
</evidence>
<dbReference type="EMBL" id="AM902716">
    <property type="protein sequence ID" value="CAP40366.1"/>
    <property type="molecule type" value="Genomic_DNA"/>
</dbReference>
<feature type="transmembrane region" description="Helical" evidence="1">
    <location>
        <begin position="634"/>
        <end position="651"/>
    </location>
</feature>
<feature type="transmembrane region" description="Helical" evidence="1">
    <location>
        <begin position="139"/>
        <end position="163"/>
    </location>
</feature>
<feature type="transmembrane region" description="Helical" evidence="1">
    <location>
        <begin position="222"/>
        <end position="242"/>
    </location>
</feature>
<feature type="transmembrane region" description="Helical" evidence="1">
    <location>
        <begin position="116"/>
        <end position="132"/>
    </location>
</feature>
<accession>A9HVM5</accession>
<evidence type="ECO:0000259" key="2">
    <source>
        <dbReference type="Pfam" id="PF09925"/>
    </source>
</evidence>
<feature type="transmembrane region" description="Helical" evidence="1">
    <location>
        <begin position="663"/>
        <end position="685"/>
    </location>
</feature>
<dbReference type="Pfam" id="PF14351">
    <property type="entry name" value="DUF4401"/>
    <property type="match status" value="1"/>
</dbReference>
<dbReference type="STRING" id="94624.Bpet0035"/>
<proteinExistence type="predicted"/>
<dbReference type="Proteomes" id="UP000001225">
    <property type="component" value="Chromosome"/>
</dbReference>
<reference evidence="4 5" key="1">
    <citation type="journal article" date="2008" name="BMC Genomics">
        <title>The missing link: Bordetella petrii is endowed with both the metabolic versatility of environmental bacteria and virulence traits of pathogenic Bordetellae.</title>
        <authorList>
            <person name="Gross R."/>
            <person name="Guzman C.A."/>
            <person name="Sebaihia M."/>
            <person name="Martins Dos Santos V.A."/>
            <person name="Pieper D.H."/>
            <person name="Koebnik R."/>
            <person name="Lechner M."/>
            <person name="Bartels D."/>
            <person name="Buhrmester J."/>
            <person name="Choudhuri J.V."/>
            <person name="Ebensen T."/>
            <person name="Gaigalat L."/>
            <person name="Herrmann S."/>
            <person name="Khachane A.N."/>
            <person name="Larisch C."/>
            <person name="Link S."/>
            <person name="Linke B."/>
            <person name="Meyer F."/>
            <person name="Mormann S."/>
            <person name="Nakunst D."/>
            <person name="Rueckert C."/>
            <person name="Schneiker-Bekel S."/>
            <person name="Schulze K."/>
            <person name="Vorhoelter F.J."/>
            <person name="Yevsa T."/>
            <person name="Engle J.T."/>
            <person name="Goldman W.E."/>
            <person name="Puehler A."/>
            <person name="Goebel U.B."/>
            <person name="Goesmann A."/>
            <person name="Bloecker H."/>
            <person name="Kaiser O."/>
            <person name="Martinez-Arias R."/>
        </authorList>
    </citation>
    <scope>NUCLEOTIDE SEQUENCE [LARGE SCALE GENOMIC DNA]</scope>
    <source>
        <strain evidence="5">ATCC BAA-461 / DSM 12804 / CCUG 43448 / CIP 107267 / Se-1111R</strain>
    </source>
</reference>
<evidence type="ECO:0000259" key="3">
    <source>
        <dbReference type="Pfam" id="PF14351"/>
    </source>
</evidence>
<feature type="domain" description="DUF2157" evidence="2">
    <location>
        <begin position="18"/>
        <end position="137"/>
    </location>
</feature>
<protein>
    <submittedName>
        <fullName evidence="4">Membrane protein</fullName>
    </submittedName>
</protein>
<dbReference type="eggNOG" id="COG4929">
    <property type="taxonomic scope" value="Bacteria"/>
</dbReference>
<dbReference type="eggNOG" id="COG4984">
    <property type="taxonomic scope" value="Bacteria"/>
</dbReference>
<feature type="transmembrane region" description="Helical" evidence="1">
    <location>
        <begin position="705"/>
        <end position="726"/>
    </location>
</feature>
<feature type="transmembrane region" description="Helical" evidence="1">
    <location>
        <begin position="84"/>
        <end position="104"/>
    </location>
</feature>
<feature type="transmembrane region" description="Helical" evidence="1">
    <location>
        <begin position="564"/>
        <end position="585"/>
    </location>
</feature>
<feature type="transmembrane region" description="Helical" evidence="1">
    <location>
        <begin position="54"/>
        <end position="72"/>
    </location>
</feature>
<sequence>MQVGPTGHAGSELHAWRQFLARGTLWLGVWLLGSAVICWVAANWQDMSKFQRFAGAQALLAVCVLAAAWAGWRLRAATGARRHAPGALLALAGLLLGALLALLGQTYQTGADTWELFAWWAALLLPWALVAASQAVWLLWVVVVNVAALLYLGAFGGLFWWAIGPGLPTLLLAALNLLLLAAWECAAWRWRAGTRVGPRVLAALIIGTLVLALTFGDSVLRGLGSITGAAWVAVTLGLGYYYQRARRDLLILAMLAAGAICVSMRLAGEWLLNLEPGVWAILPLAGLLMAEAVWAARWLRRLAAELPAGRALADAEPAGASAGNAVAPADPGTPVAGLADPDAEPQLGPAWYVQGLLGLSAWLATLLLLLFLAVSGLVQTQQGAMVMGLVLCAAAVAVLRTDAGPFWRQCATAMGFAGQILVAFGLSQSASLSSACAFVLLLGVAVYALAPDALLRFLSAWMIALALAGLIWLGLVPGLMNDGLLDMWLDFDTVRATFVWLPVAVAGAWTAAAAFCVGHRLARTRPNVLLPLAWAFVLAVQGMVWMAGGVSLTQLPVIWQLNPVTALLTVAAVLLPVACALAVLWPRRRLLTAGVLWGVPLGLLALALCWLPSPGIAFALAWMLLGFGLNRSRLTIFGGLSLLAYLVVYYYQLQVPLLDKALWLGGAALLMFFLRALVWLVPRLMRTAEQPSAAMTGPAPAALRWRTAVVLGGLALVLAVVNGAIWQREAVLANGRIAILELAPVDPRSLMQGDYMALRFAAGNEVMQRLAADPEAAPVPDGYVVLVPDGDGVARVARIQASAQPHASQEIALRYRMRSGQVRIVTNAYFFPEGQADRYAAARYGEVRVGEDGTGLLVRMLGADRQPL</sequence>
<feature type="transmembrane region" description="Helical" evidence="1">
    <location>
        <begin position="597"/>
        <end position="622"/>
    </location>
</feature>
<feature type="transmembrane region" description="Helical" evidence="1">
    <location>
        <begin position="200"/>
        <end position="216"/>
    </location>
</feature>
<feature type="transmembrane region" description="Helical" evidence="1">
    <location>
        <begin position="499"/>
        <end position="517"/>
    </location>
</feature>
<feature type="transmembrane region" description="Helical" evidence="1">
    <location>
        <begin position="24"/>
        <end position="42"/>
    </location>
</feature>
<feature type="transmembrane region" description="Helical" evidence="1">
    <location>
        <begin position="406"/>
        <end position="426"/>
    </location>
</feature>
<dbReference type="Pfam" id="PF09925">
    <property type="entry name" value="DUF2157"/>
    <property type="match status" value="1"/>
</dbReference>
<feature type="transmembrane region" description="Helical" evidence="1">
    <location>
        <begin position="249"/>
        <end position="266"/>
    </location>
</feature>
<organism evidence="4 5">
    <name type="scientific">Bordetella petrii (strain ATCC BAA-461 / DSM 12804 / CCUG 43448 / CIP 107267 / Se-1111R)</name>
    <dbReference type="NCBI Taxonomy" id="340100"/>
    <lineage>
        <taxon>Bacteria</taxon>
        <taxon>Pseudomonadati</taxon>
        <taxon>Pseudomonadota</taxon>
        <taxon>Betaproteobacteria</taxon>
        <taxon>Burkholderiales</taxon>
        <taxon>Alcaligenaceae</taxon>
        <taxon>Bordetella</taxon>
    </lineage>
</organism>
<feature type="transmembrane region" description="Helical" evidence="1">
    <location>
        <begin position="383"/>
        <end position="399"/>
    </location>
</feature>
<feature type="transmembrane region" description="Helical" evidence="1">
    <location>
        <begin position="457"/>
        <end position="479"/>
    </location>
</feature>